<dbReference type="PANTHER" id="PTHR33973:SF4">
    <property type="entry name" value="OS07G0153300 PROTEIN"/>
    <property type="match status" value="1"/>
</dbReference>
<proteinExistence type="predicted"/>
<dbReference type="Pfam" id="PF07103">
    <property type="entry name" value="DUF1365"/>
    <property type="match status" value="1"/>
</dbReference>
<dbReference type="InterPro" id="IPR010775">
    <property type="entry name" value="DUF1365"/>
</dbReference>
<evidence type="ECO:0000313" key="1">
    <source>
        <dbReference type="EMBL" id="SAL15456.1"/>
    </source>
</evidence>
<name>A0A158F6F3_CABSO</name>
<protein>
    <recommendedName>
        <fullName evidence="3">DUF1365 domain-containing protein</fullName>
    </recommendedName>
</protein>
<sequence>MKDMSKRMSTRMNAPSFDSPDLLLVGSVRHKRLRPARNAFAYGVYTVRLPLRARAERLAQGTLNDSRVFAHNRFGLLSFHDIDHGVAGQTALQWIESMLHENGIHDSDGEIYLHTFPRVLGYVFNPVSFWFCERANGSLRAVVCEVNNTFGERHYYLLDPGGSILNGAPLTARKVFHVSPFCKVEGRYTFRFMFVPPKHGKSMRSLARIDYEDGDGPLLLTSIAGTARPLDTGNVLRVFFGYPLMTFGVVAKIHWQALKLFIKRVPFLSKPTPPSANVSHERAELPTR</sequence>
<dbReference type="PANTHER" id="PTHR33973">
    <property type="entry name" value="OS07G0153300 PROTEIN"/>
    <property type="match status" value="1"/>
</dbReference>
<dbReference type="AlphaFoldDB" id="A0A158F6F3"/>
<accession>A0A158F6F3</accession>
<dbReference type="Proteomes" id="UP000054893">
    <property type="component" value="Unassembled WGS sequence"/>
</dbReference>
<organism evidence="1 2">
    <name type="scientific">Caballeronia sordidicola</name>
    <name type="common">Burkholderia sordidicola</name>
    <dbReference type="NCBI Taxonomy" id="196367"/>
    <lineage>
        <taxon>Bacteria</taxon>
        <taxon>Pseudomonadati</taxon>
        <taxon>Pseudomonadota</taxon>
        <taxon>Betaproteobacteria</taxon>
        <taxon>Burkholderiales</taxon>
        <taxon>Burkholderiaceae</taxon>
        <taxon>Caballeronia</taxon>
    </lineage>
</organism>
<evidence type="ECO:0008006" key="3">
    <source>
        <dbReference type="Google" id="ProtNLM"/>
    </source>
</evidence>
<gene>
    <name evidence="1" type="ORF">AWB64_00851</name>
</gene>
<evidence type="ECO:0000313" key="2">
    <source>
        <dbReference type="Proteomes" id="UP000054893"/>
    </source>
</evidence>
<reference evidence="1 2" key="1">
    <citation type="submission" date="2016-01" db="EMBL/GenBank/DDBJ databases">
        <authorList>
            <person name="Oliw E.H."/>
        </authorList>
    </citation>
    <scope>NUCLEOTIDE SEQUENCE [LARGE SCALE GENOMIC DNA]</scope>
    <source>
        <strain evidence="1">LMG 22029</strain>
    </source>
</reference>
<dbReference type="EMBL" id="FCOC02000002">
    <property type="protein sequence ID" value="SAL15456.1"/>
    <property type="molecule type" value="Genomic_DNA"/>
</dbReference>